<evidence type="ECO:0000259" key="5">
    <source>
        <dbReference type="Pfam" id="PF07992"/>
    </source>
</evidence>
<evidence type="ECO:0000256" key="4">
    <source>
        <dbReference type="ARBA" id="ARBA00023002"/>
    </source>
</evidence>
<dbReference type="Pfam" id="PF07992">
    <property type="entry name" value="Pyr_redox_2"/>
    <property type="match status" value="1"/>
</dbReference>
<organism evidence="6 7">
    <name type="scientific">Acaulospora morrowiae</name>
    <dbReference type="NCBI Taxonomy" id="94023"/>
    <lineage>
        <taxon>Eukaryota</taxon>
        <taxon>Fungi</taxon>
        <taxon>Fungi incertae sedis</taxon>
        <taxon>Mucoromycota</taxon>
        <taxon>Glomeromycotina</taxon>
        <taxon>Glomeromycetes</taxon>
        <taxon>Diversisporales</taxon>
        <taxon>Acaulosporaceae</taxon>
        <taxon>Acaulospora</taxon>
    </lineage>
</organism>
<dbReference type="Proteomes" id="UP000789342">
    <property type="component" value="Unassembled WGS sequence"/>
</dbReference>
<evidence type="ECO:0000256" key="3">
    <source>
        <dbReference type="ARBA" id="ARBA00022827"/>
    </source>
</evidence>
<protein>
    <submittedName>
        <fullName evidence="6">15098_t:CDS:1</fullName>
    </submittedName>
</protein>
<evidence type="ECO:0000256" key="2">
    <source>
        <dbReference type="ARBA" id="ARBA00022630"/>
    </source>
</evidence>
<proteinExistence type="inferred from homology"/>
<gene>
    <name evidence="6" type="ORF">AMORRO_LOCUS1940</name>
</gene>
<dbReference type="PANTHER" id="PTHR43735:SF3">
    <property type="entry name" value="FERROPTOSIS SUPPRESSOR PROTEIN 1"/>
    <property type="match status" value="1"/>
</dbReference>
<dbReference type="PRINTS" id="PR00368">
    <property type="entry name" value="FADPNR"/>
</dbReference>
<dbReference type="OrthoDB" id="202203at2759"/>
<feature type="domain" description="FAD/NAD(P)-binding" evidence="5">
    <location>
        <begin position="7"/>
        <end position="303"/>
    </location>
</feature>
<dbReference type="GO" id="GO:0005737">
    <property type="term" value="C:cytoplasm"/>
    <property type="evidence" value="ECO:0007669"/>
    <property type="project" value="TreeGrafter"/>
</dbReference>
<comment type="similarity">
    <text evidence="1">Belongs to the FAD-dependent oxidoreductase family.</text>
</comment>
<evidence type="ECO:0000313" key="7">
    <source>
        <dbReference type="Proteomes" id="UP000789342"/>
    </source>
</evidence>
<dbReference type="AlphaFoldDB" id="A0A9N8W5I3"/>
<evidence type="ECO:0000313" key="6">
    <source>
        <dbReference type="EMBL" id="CAG8472899.1"/>
    </source>
</evidence>
<keyword evidence="2" id="KW-0285">Flavoprotein</keyword>
<dbReference type="InterPro" id="IPR036188">
    <property type="entry name" value="FAD/NAD-bd_sf"/>
</dbReference>
<reference evidence="6" key="1">
    <citation type="submission" date="2021-06" db="EMBL/GenBank/DDBJ databases">
        <authorList>
            <person name="Kallberg Y."/>
            <person name="Tangrot J."/>
            <person name="Rosling A."/>
        </authorList>
    </citation>
    <scope>NUCLEOTIDE SEQUENCE</scope>
    <source>
        <strain evidence="6">CL551</strain>
    </source>
</reference>
<dbReference type="SUPFAM" id="SSF51905">
    <property type="entry name" value="FAD/NAD(P)-binding domain"/>
    <property type="match status" value="2"/>
</dbReference>
<dbReference type="GO" id="GO:0004174">
    <property type="term" value="F:electron-transferring-flavoprotein dehydrogenase activity"/>
    <property type="evidence" value="ECO:0007669"/>
    <property type="project" value="TreeGrafter"/>
</dbReference>
<comment type="caution">
    <text evidence="6">The sequence shown here is derived from an EMBL/GenBank/DDBJ whole genome shotgun (WGS) entry which is preliminary data.</text>
</comment>
<accession>A0A9N8W5I3</accession>
<sequence length="378" mass="41460">MSETKPKIVIIGGGFAGINVASKLESLLHKTHQIILIERKSHFYLSIGGLRAAVEPGFEKKVFIPYDKMFKFNGKVIHATVTIIHEKEVIVSTETEFGTHIEFEYLVIATGSDYPAPAKTTAHEINEGVKHIKAQQDSIKNAKKILIIGGGPVGIELAGEIATNYTDKEITLVTSANTLLSEKFPMKLRDRLAEQLKELNVKLVMGEKIDLGSSDIGDGLSPLTLETDKGTQIESDIQFFAAGAKPNTEVVRTLNESIIEEDTHLVKVKPTFQLSHDEYGHIFAVGDVTNIHETKLAYRAGQHAEIVTKNLIALINKKKLVEYKPAPEALFVTIGKTKGAGLLPMGSMVVGSFMVKNIKGKKLFADKYWKALNATPES</sequence>
<dbReference type="PRINTS" id="PR00469">
    <property type="entry name" value="PNDRDTASEII"/>
</dbReference>
<dbReference type="Gene3D" id="3.50.50.100">
    <property type="match status" value="1"/>
</dbReference>
<dbReference type="InterPro" id="IPR023753">
    <property type="entry name" value="FAD/NAD-binding_dom"/>
</dbReference>
<evidence type="ECO:0000256" key="1">
    <source>
        <dbReference type="ARBA" id="ARBA00006442"/>
    </source>
</evidence>
<keyword evidence="4" id="KW-0560">Oxidoreductase</keyword>
<dbReference type="GO" id="GO:0050660">
    <property type="term" value="F:flavin adenine dinucleotide binding"/>
    <property type="evidence" value="ECO:0007669"/>
    <property type="project" value="TreeGrafter"/>
</dbReference>
<dbReference type="EMBL" id="CAJVPV010000760">
    <property type="protein sequence ID" value="CAG8472899.1"/>
    <property type="molecule type" value="Genomic_DNA"/>
</dbReference>
<keyword evidence="7" id="KW-1185">Reference proteome</keyword>
<dbReference type="PANTHER" id="PTHR43735">
    <property type="entry name" value="APOPTOSIS-INDUCING FACTOR 1"/>
    <property type="match status" value="1"/>
</dbReference>
<name>A0A9N8W5I3_9GLOM</name>
<keyword evidence="3" id="KW-0274">FAD</keyword>